<protein>
    <submittedName>
        <fullName evidence="1">Uncharacterized protein</fullName>
    </submittedName>
</protein>
<accession>A0ACC3TV43</accession>
<dbReference type="EMBL" id="MU970043">
    <property type="protein sequence ID" value="KAK9325049.1"/>
    <property type="molecule type" value="Genomic_DNA"/>
</dbReference>
<organism evidence="1 2">
    <name type="scientific">Lipomyces orientalis</name>
    <dbReference type="NCBI Taxonomy" id="1233043"/>
    <lineage>
        <taxon>Eukaryota</taxon>
        <taxon>Fungi</taxon>
        <taxon>Dikarya</taxon>
        <taxon>Ascomycota</taxon>
        <taxon>Saccharomycotina</taxon>
        <taxon>Lipomycetes</taxon>
        <taxon>Lipomycetales</taxon>
        <taxon>Lipomycetaceae</taxon>
        <taxon>Lipomyces</taxon>
    </lineage>
</organism>
<name>A0ACC3TV43_9ASCO</name>
<dbReference type="Proteomes" id="UP001489719">
    <property type="component" value="Unassembled WGS sequence"/>
</dbReference>
<evidence type="ECO:0000313" key="1">
    <source>
        <dbReference type="EMBL" id="KAK9325049.1"/>
    </source>
</evidence>
<proteinExistence type="predicted"/>
<gene>
    <name evidence="1" type="ORF">V1517DRAFT_336169</name>
</gene>
<keyword evidence="2" id="KW-1185">Reference proteome</keyword>
<sequence length="115" mass="11729">MARPSATRTPQSSSTRRLSRRVAALVASEPGEVSTPDASKSANGQSDDSAGGGEEDGVNGVPDTPRTGYVTAEEDFSDSSGHGNAESDDDDEAPEDVSFQGGRQAAVVQAQETGS</sequence>
<comment type="caution">
    <text evidence="1">The sequence shown here is derived from an EMBL/GenBank/DDBJ whole genome shotgun (WGS) entry which is preliminary data.</text>
</comment>
<evidence type="ECO:0000313" key="2">
    <source>
        <dbReference type="Proteomes" id="UP001489719"/>
    </source>
</evidence>
<reference evidence="2" key="1">
    <citation type="journal article" date="2024" name="Front. Bioeng. Biotechnol.">
        <title>Genome-scale model development and genomic sequencing of the oleaginous clade Lipomyces.</title>
        <authorList>
            <person name="Czajka J.J."/>
            <person name="Han Y."/>
            <person name="Kim J."/>
            <person name="Mondo S.J."/>
            <person name="Hofstad B.A."/>
            <person name="Robles A."/>
            <person name="Haridas S."/>
            <person name="Riley R."/>
            <person name="LaButti K."/>
            <person name="Pangilinan J."/>
            <person name="Andreopoulos W."/>
            <person name="Lipzen A."/>
            <person name="Yan J."/>
            <person name="Wang M."/>
            <person name="Ng V."/>
            <person name="Grigoriev I.V."/>
            <person name="Spatafora J.W."/>
            <person name="Magnuson J.K."/>
            <person name="Baker S.E."/>
            <person name="Pomraning K.R."/>
        </authorList>
    </citation>
    <scope>NUCLEOTIDE SEQUENCE [LARGE SCALE GENOMIC DNA]</scope>
    <source>
        <strain evidence="2">CBS 10300</strain>
    </source>
</reference>